<dbReference type="STRING" id="281362.AT959_19220"/>
<dbReference type="EMBL" id="LODL01000040">
    <property type="protein sequence ID" value="KXB28958.1"/>
    <property type="molecule type" value="Genomic_DNA"/>
</dbReference>
<feature type="transmembrane region" description="Helical" evidence="6">
    <location>
        <begin position="389"/>
        <end position="410"/>
    </location>
</feature>
<reference evidence="9 10" key="1">
    <citation type="submission" date="2015-12" db="EMBL/GenBank/DDBJ databases">
        <title>Nitrous oxide reduction kinetics distinguish bacteria harboring typical versus atypical NosZ.</title>
        <authorList>
            <person name="Yoon S."/>
            <person name="Nissen S."/>
            <person name="Park D."/>
            <person name="Sanford R.A."/>
            <person name="Loeffler F.E."/>
        </authorList>
    </citation>
    <scope>NUCLEOTIDE SEQUENCE [LARGE SCALE GENOMIC DNA]</scope>
    <source>
        <strain evidence="9 10">ATCC BAA-841</strain>
    </source>
</reference>
<dbReference type="InterPro" id="IPR038766">
    <property type="entry name" value="Membrane_comp_ABC_pdt"/>
</dbReference>
<keyword evidence="4 6" id="KW-1133">Transmembrane helix</keyword>
<evidence type="ECO:0000256" key="6">
    <source>
        <dbReference type="SAM" id="Phobius"/>
    </source>
</evidence>
<feature type="transmembrane region" description="Helical" evidence="6">
    <location>
        <begin position="464"/>
        <end position="485"/>
    </location>
</feature>
<evidence type="ECO:0000313" key="10">
    <source>
        <dbReference type="Proteomes" id="UP000070186"/>
    </source>
</evidence>
<feature type="domain" description="MacB-like periplasmic core" evidence="8">
    <location>
        <begin position="23"/>
        <end position="192"/>
    </location>
</feature>
<dbReference type="AlphaFoldDB" id="A0A133XDE4"/>
<evidence type="ECO:0000259" key="7">
    <source>
        <dbReference type="Pfam" id="PF02687"/>
    </source>
</evidence>
<evidence type="ECO:0000256" key="2">
    <source>
        <dbReference type="ARBA" id="ARBA00022475"/>
    </source>
</evidence>
<organism evidence="9 10">
    <name type="scientific">Dechloromonas denitrificans</name>
    <dbReference type="NCBI Taxonomy" id="281362"/>
    <lineage>
        <taxon>Bacteria</taxon>
        <taxon>Pseudomonadati</taxon>
        <taxon>Pseudomonadota</taxon>
        <taxon>Betaproteobacteria</taxon>
        <taxon>Rhodocyclales</taxon>
        <taxon>Azonexaceae</taxon>
        <taxon>Dechloromonas</taxon>
    </lineage>
</organism>
<protein>
    <submittedName>
        <fullName evidence="9">ABC transporter permease</fullName>
    </submittedName>
</protein>
<sequence length="828" mass="88691">MIGLARRMLGRELRSGELRLLFAALVVAVAAVTAVGFFADRVRLALDGEAQQLMGGDLVLIADQPWPSVVIDEARRRGLVLAETLTFPSMVLANGQAQLADIKAVSSSYPLRGRLSAAQQIGEPGQPVGQGPQPGSVWLDERLATALQAAPGDQVTLGQRQLQVAAILTQEPDRSFNLFALAPRLLMHVDDIASSGLVQFGSRVTYRRLLTGEPKAVAGFRKWLEARLSRGQRLEDAQNARPEIRSALDRAQRFLGLASLLTVVLSAVSVALAARRYMQRHLDACAVMRCFGITQFGLIRLHAALFIWLALLAIGLGAALGFATHFVLLRWLGSLLAIDLPLPGWLPLGQGAAVAAVLLFGFAFPPLLQLSKVPTLRVLRRELGPPTPFLLGGYALGLLLLAGLMVLVAGDRRLGGLAVLGFAGALLVFWSLARLAVGAIAGLRSGGGFGWRQGLASLARHRSASALQIVALAVGLMAMLLLTVIRGQLLETWQKAVPTDAPNRFVINIQPDQLPSLGERLAQAGIKAELSPMVRARLIEIGGRPVSAASYPDDERAQRLIEREFNLSWRSDPPPGNRLVAGRWFGPNDAGQGLASVEEGLAQTLGIGLGNELVFMVAGQEERVVVSSLRKLDWDSMRVNFFVLTPPGVIDDAPASYITSFHLPEAQQAFGRQLIMQFPNLTIIDVGAVLRQFQGVVGQVAGAVQFIFLFTLAAGAIVLYSALVSAFDERRYELAIMRALGAHRRQLRQAMLTELAVTGATAGLIAAMGASALGQVIARRVFELSLPFDPLLLLYSAAGGAVLSVAVGWLAMRRLLQTPPLLALRAGA</sequence>
<dbReference type="PANTHER" id="PTHR30287:SF1">
    <property type="entry name" value="INNER MEMBRANE PROTEIN"/>
    <property type="match status" value="1"/>
</dbReference>
<evidence type="ECO:0000256" key="3">
    <source>
        <dbReference type="ARBA" id="ARBA00022692"/>
    </source>
</evidence>
<dbReference type="PANTHER" id="PTHR30287">
    <property type="entry name" value="MEMBRANE COMPONENT OF PREDICTED ABC SUPERFAMILY METABOLITE UPTAKE TRANSPORTER"/>
    <property type="match status" value="1"/>
</dbReference>
<feature type="transmembrane region" description="Helical" evidence="6">
    <location>
        <begin position="749"/>
        <end position="772"/>
    </location>
</feature>
<feature type="transmembrane region" description="Helical" evidence="6">
    <location>
        <begin position="706"/>
        <end position="728"/>
    </location>
</feature>
<keyword evidence="10" id="KW-1185">Reference proteome</keyword>
<dbReference type="InterPro" id="IPR025857">
    <property type="entry name" value="MacB_PCD"/>
</dbReference>
<evidence type="ECO:0000313" key="9">
    <source>
        <dbReference type="EMBL" id="KXB28958.1"/>
    </source>
</evidence>
<dbReference type="Pfam" id="PF02687">
    <property type="entry name" value="FtsX"/>
    <property type="match status" value="1"/>
</dbReference>
<feature type="transmembrane region" description="Helical" evidence="6">
    <location>
        <begin position="416"/>
        <end position="443"/>
    </location>
</feature>
<feature type="transmembrane region" description="Helical" evidence="6">
    <location>
        <begin position="348"/>
        <end position="368"/>
    </location>
</feature>
<keyword evidence="5 6" id="KW-0472">Membrane</keyword>
<evidence type="ECO:0000259" key="8">
    <source>
        <dbReference type="Pfam" id="PF12704"/>
    </source>
</evidence>
<keyword evidence="3 6" id="KW-0812">Transmembrane</keyword>
<evidence type="ECO:0000256" key="4">
    <source>
        <dbReference type="ARBA" id="ARBA00022989"/>
    </source>
</evidence>
<comment type="subcellular location">
    <subcellularLocation>
        <location evidence="1">Cell membrane</location>
        <topology evidence="1">Multi-pass membrane protein</topology>
    </subcellularLocation>
</comment>
<feature type="domain" description="ABC3 transporter permease C-terminal" evidence="7">
    <location>
        <begin position="706"/>
        <end position="820"/>
    </location>
</feature>
<dbReference type="InterPro" id="IPR003838">
    <property type="entry name" value="ABC3_permease_C"/>
</dbReference>
<dbReference type="GO" id="GO:0005886">
    <property type="term" value="C:plasma membrane"/>
    <property type="evidence" value="ECO:0007669"/>
    <property type="project" value="UniProtKB-SubCell"/>
</dbReference>
<name>A0A133XDE4_9RHOO</name>
<gene>
    <name evidence="9" type="ORF">AT959_19220</name>
</gene>
<feature type="transmembrane region" description="Helical" evidence="6">
    <location>
        <begin position="305"/>
        <end position="328"/>
    </location>
</feature>
<keyword evidence="2" id="KW-1003">Cell membrane</keyword>
<comment type="caution">
    <text evidence="9">The sequence shown here is derived from an EMBL/GenBank/DDBJ whole genome shotgun (WGS) entry which is preliminary data.</text>
</comment>
<feature type="transmembrane region" description="Helical" evidence="6">
    <location>
        <begin position="254"/>
        <end position="274"/>
    </location>
</feature>
<dbReference type="RefSeq" id="WP_066886989.1">
    <property type="nucleotide sequence ID" value="NZ_LODL01000040.1"/>
</dbReference>
<proteinExistence type="predicted"/>
<accession>A0A133XDE4</accession>
<evidence type="ECO:0000256" key="5">
    <source>
        <dbReference type="ARBA" id="ARBA00023136"/>
    </source>
</evidence>
<feature type="transmembrane region" description="Helical" evidence="6">
    <location>
        <begin position="20"/>
        <end position="39"/>
    </location>
</feature>
<dbReference type="Proteomes" id="UP000070186">
    <property type="component" value="Unassembled WGS sequence"/>
</dbReference>
<evidence type="ECO:0000256" key="1">
    <source>
        <dbReference type="ARBA" id="ARBA00004651"/>
    </source>
</evidence>
<dbReference type="Pfam" id="PF12704">
    <property type="entry name" value="MacB_PCD"/>
    <property type="match status" value="1"/>
</dbReference>
<feature type="transmembrane region" description="Helical" evidence="6">
    <location>
        <begin position="792"/>
        <end position="812"/>
    </location>
</feature>